<keyword evidence="2" id="KW-1133">Transmembrane helix</keyword>
<comment type="caution">
    <text evidence="3">The sequence shown here is derived from an EMBL/GenBank/DDBJ whole genome shotgun (WGS) entry which is preliminary data.</text>
</comment>
<sequence>MTGEDKKRKFTSTLTFKILIGVLVLFVLGLFYNFIIAEDETISEQKQQEEQQRNAVLDTVDVIGDYLWPDQKPRKENIVSDESSTKTDDEIKRIVEETKTTETKEATENIKNHAAPTAPLPAPAADPVPATTPKTTGKPAAAPSIESISAPRVEKIEQ</sequence>
<protein>
    <submittedName>
        <fullName evidence="3">Uncharacterized protein</fullName>
    </submittedName>
</protein>
<dbReference type="AlphaFoldDB" id="A0A930HM09"/>
<gene>
    <name evidence="3" type="ORF">HXN26_04690</name>
</gene>
<dbReference type="EMBL" id="JABZSJ010000018">
    <property type="protein sequence ID" value="MBF1384141.1"/>
    <property type="molecule type" value="Genomic_DNA"/>
</dbReference>
<evidence type="ECO:0000256" key="1">
    <source>
        <dbReference type="SAM" id="MobiDB-lite"/>
    </source>
</evidence>
<keyword evidence="2" id="KW-0812">Transmembrane</keyword>
<dbReference type="RefSeq" id="WP_273159104.1">
    <property type="nucleotide sequence ID" value="NZ_JABZSJ010000018.1"/>
</dbReference>
<organism evidence="3 4">
    <name type="scientific">Prevotella aurantiaca</name>
    <dbReference type="NCBI Taxonomy" id="596085"/>
    <lineage>
        <taxon>Bacteria</taxon>
        <taxon>Pseudomonadati</taxon>
        <taxon>Bacteroidota</taxon>
        <taxon>Bacteroidia</taxon>
        <taxon>Bacteroidales</taxon>
        <taxon>Prevotellaceae</taxon>
        <taxon>Prevotella</taxon>
    </lineage>
</organism>
<feature type="transmembrane region" description="Helical" evidence="2">
    <location>
        <begin position="14"/>
        <end position="35"/>
    </location>
</feature>
<evidence type="ECO:0000313" key="4">
    <source>
        <dbReference type="Proteomes" id="UP000771736"/>
    </source>
</evidence>
<accession>A0A930HM09</accession>
<reference evidence="3" key="1">
    <citation type="submission" date="2020-04" db="EMBL/GenBank/DDBJ databases">
        <title>Deep metagenomics examines the oral microbiome during advanced dental caries in children, revealing novel taxa and co-occurrences with host molecules.</title>
        <authorList>
            <person name="Baker J.L."/>
            <person name="Morton J.T."/>
            <person name="Dinis M."/>
            <person name="Alvarez R."/>
            <person name="Tran N.C."/>
            <person name="Knight R."/>
            <person name="Edlund A."/>
        </authorList>
    </citation>
    <scope>NUCLEOTIDE SEQUENCE</scope>
    <source>
        <strain evidence="3">JCVI_44_bin.5</strain>
    </source>
</reference>
<feature type="compositionally biased region" description="Basic and acidic residues" evidence="1">
    <location>
        <begin position="73"/>
        <end position="111"/>
    </location>
</feature>
<name>A0A930HM09_9BACT</name>
<evidence type="ECO:0000313" key="3">
    <source>
        <dbReference type="EMBL" id="MBF1384141.1"/>
    </source>
</evidence>
<evidence type="ECO:0000256" key="2">
    <source>
        <dbReference type="SAM" id="Phobius"/>
    </source>
</evidence>
<proteinExistence type="predicted"/>
<feature type="region of interest" description="Disordered" evidence="1">
    <location>
        <begin position="73"/>
        <end position="158"/>
    </location>
</feature>
<dbReference type="Proteomes" id="UP000771736">
    <property type="component" value="Unassembled WGS sequence"/>
</dbReference>
<feature type="compositionally biased region" description="Low complexity" evidence="1">
    <location>
        <begin position="127"/>
        <end position="151"/>
    </location>
</feature>
<keyword evidence="2" id="KW-0472">Membrane</keyword>